<sequence>MRLRSACSPRYASAAEGLAANGSTRHLYSGGDWPRARQLMRLYRPPLLSFPVVPRGQRAAQSIKRIPVKTPRCGSMVRVGGAEEDAGGWERRELILSARAA</sequence>
<evidence type="ECO:0000313" key="1">
    <source>
        <dbReference type="EMBL" id="RXN23640.1"/>
    </source>
</evidence>
<keyword evidence="2" id="KW-1185">Reference proteome</keyword>
<protein>
    <submittedName>
        <fullName evidence="1">Uncharacterized protein</fullName>
    </submittedName>
</protein>
<proteinExistence type="predicted"/>
<accession>A0A498MSY0</accession>
<dbReference type="AlphaFoldDB" id="A0A498MSY0"/>
<gene>
    <name evidence="1" type="ORF">ROHU_022649</name>
</gene>
<evidence type="ECO:0000313" key="2">
    <source>
        <dbReference type="Proteomes" id="UP000290572"/>
    </source>
</evidence>
<reference evidence="1 2" key="1">
    <citation type="submission" date="2018-03" db="EMBL/GenBank/DDBJ databases">
        <title>Draft genome sequence of Rohu Carp (Labeo rohita).</title>
        <authorList>
            <person name="Das P."/>
            <person name="Kushwaha B."/>
            <person name="Joshi C.G."/>
            <person name="Kumar D."/>
            <person name="Nagpure N.S."/>
            <person name="Sahoo L."/>
            <person name="Das S.P."/>
            <person name="Bit A."/>
            <person name="Patnaik S."/>
            <person name="Meher P.K."/>
            <person name="Jayasankar P."/>
            <person name="Koringa P.G."/>
            <person name="Patel N.V."/>
            <person name="Hinsu A.T."/>
            <person name="Kumar R."/>
            <person name="Pandey M."/>
            <person name="Agarwal S."/>
            <person name="Srivastava S."/>
            <person name="Singh M."/>
            <person name="Iquebal M.A."/>
            <person name="Jaiswal S."/>
            <person name="Angadi U.B."/>
            <person name="Kumar N."/>
            <person name="Raza M."/>
            <person name="Shah T.M."/>
            <person name="Rai A."/>
            <person name="Jena J.K."/>
        </authorList>
    </citation>
    <scope>NUCLEOTIDE SEQUENCE [LARGE SCALE GENOMIC DNA]</scope>
    <source>
        <strain evidence="1">DASCIFA01</strain>
        <tissue evidence="1">Testis</tissue>
    </source>
</reference>
<name>A0A498MSY0_LABRO</name>
<comment type="caution">
    <text evidence="1">The sequence shown here is derived from an EMBL/GenBank/DDBJ whole genome shotgun (WGS) entry which is preliminary data.</text>
</comment>
<dbReference type="EMBL" id="QBIY01012559">
    <property type="protein sequence ID" value="RXN23640.1"/>
    <property type="molecule type" value="Genomic_DNA"/>
</dbReference>
<dbReference type="Proteomes" id="UP000290572">
    <property type="component" value="Unassembled WGS sequence"/>
</dbReference>
<organism evidence="1 2">
    <name type="scientific">Labeo rohita</name>
    <name type="common">Indian major carp</name>
    <name type="synonym">Cyprinus rohita</name>
    <dbReference type="NCBI Taxonomy" id="84645"/>
    <lineage>
        <taxon>Eukaryota</taxon>
        <taxon>Metazoa</taxon>
        <taxon>Chordata</taxon>
        <taxon>Craniata</taxon>
        <taxon>Vertebrata</taxon>
        <taxon>Euteleostomi</taxon>
        <taxon>Actinopterygii</taxon>
        <taxon>Neopterygii</taxon>
        <taxon>Teleostei</taxon>
        <taxon>Ostariophysi</taxon>
        <taxon>Cypriniformes</taxon>
        <taxon>Cyprinidae</taxon>
        <taxon>Labeoninae</taxon>
        <taxon>Labeonini</taxon>
        <taxon>Labeo</taxon>
    </lineage>
</organism>